<dbReference type="RefSeq" id="XP_013253659.1">
    <property type="nucleotide sequence ID" value="XM_013398205.1"/>
</dbReference>
<comment type="caution">
    <text evidence="4">The sequence shown here is derived from an EMBL/GenBank/DDBJ whole genome shotgun (WGS) entry which is preliminary data.</text>
</comment>
<dbReference type="EMBL" id="AMGV01000030">
    <property type="protein sequence ID" value="KEF51069.1"/>
    <property type="molecule type" value="Genomic_DNA"/>
</dbReference>
<keyword evidence="2" id="KW-0521">NADP</keyword>
<dbReference type="PRINTS" id="PR00081">
    <property type="entry name" value="GDHRDH"/>
</dbReference>
<reference evidence="4 5" key="1">
    <citation type="submission" date="2013-03" db="EMBL/GenBank/DDBJ databases">
        <title>The Genome Sequence of Exophiala aquamarina CBS 119918.</title>
        <authorList>
            <consortium name="The Broad Institute Genomics Platform"/>
            <person name="Cuomo C."/>
            <person name="de Hoog S."/>
            <person name="Gorbushina A."/>
            <person name="Walker B."/>
            <person name="Young S.K."/>
            <person name="Zeng Q."/>
            <person name="Gargeya S."/>
            <person name="Fitzgerald M."/>
            <person name="Haas B."/>
            <person name="Abouelleil A."/>
            <person name="Allen A.W."/>
            <person name="Alvarado L."/>
            <person name="Arachchi H.M."/>
            <person name="Berlin A.M."/>
            <person name="Chapman S.B."/>
            <person name="Gainer-Dewar J."/>
            <person name="Goldberg J."/>
            <person name="Griggs A."/>
            <person name="Gujja S."/>
            <person name="Hansen M."/>
            <person name="Howarth C."/>
            <person name="Imamovic A."/>
            <person name="Ireland A."/>
            <person name="Larimer J."/>
            <person name="McCowan C."/>
            <person name="Murphy C."/>
            <person name="Pearson M."/>
            <person name="Poon T.W."/>
            <person name="Priest M."/>
            <person name="Roberts A."/>
            <person name="Saif S."/>
            <person name="Shea T."/>
            <person name="Sisk P."/>
            <person name="Sykes S."/>
            <person name="Wortman J."/>
            <person name="Nusbaum C."/>
            <person name="Birren B."/>
        </authorList>
    </citation>
    <scope>NUCLEOTIDE SEQUENCE [LARGE SCALE GENOMIC DNA]</scope>
    <source>
        <strain evidence="4 5">CBS 119918</strain>
    </source>
</reference>
<evidence type="ECO:0000256" key="3">
    <source>
        <dbReference type="ARBA" id="ARBA00023002"/>
    </source>
</evidence>
<evidence type="ECO:0000313" key="5">
    <source>
        <dbReference type="Proteomes" id="UP000027920"/>
    </source>
</evidence>
<dbReference type="Proteomes" id="UP000027920">
    <property type="component" value="Unassembled WGS sequence"/>
</dbReference>
<keyword evidence="3" id="KW-0560">Oxidoreductase</keyword>
<dbReference type="STRING" id="1182545.A0A072NT61"/>
<dbReference type="InterPro" id="IPR036291">
    <property type="entry name" value="NAD(P)-bd_dom_sf"/>
</dbReference>
<sequence>MQPYAKSSPVDVNATVQHSVLNGKTAIVTGGANGIGEAYSRALIEAGAFVIVADLDEVAGANMEKQFYGRTKFVRCNVTNWNAQLVLFQKSIAESPSGMIDIVIPNAGIDGADSVFYTDVTKEPEKPSLNILDVNLTGALYTIKLALHHFRKQHAEASAGVSVRNHDLIIQGSLAGYLDLPGALEYSASKFAMRGIMRDLRRTEWQHNIRVNFIGPWFVRTNILNNAVLQHLENSGVEFATVNDTAAAMMRILCNSSIIGRSMAIVPRSVASCGYVSLDADDFDEGSILRQLQDWVEVVDNRSKVSA</sequence>
<organism evidence="4 5">
    <name type="scientific">Exophiala aquamarina CBS 119918</name>
    <dbReference type="NCBI Taxonomy" id="1182545"/>
    <lineage>
        <taxon>Eukaryota</taxon>
        <taxon>Fungi</taxon>
        <taxon>Dikarya</taxon>
        <taxon>Ascomycota</taxon>
        <taxon>Pezizomycotina</taxon>
        <taxon>Eurotiomycetes</taxon>
        <taxon>Chaetothyriomycetidae</taxon>
        <taxon>Chaetothyriales</taxon>
        <taxon>Herpotrichiellaceae</taxon>
        <taxon>Exophiala</taxon>
    </lineage>
</organism>
<dbReference type="VEuPathDB" id="FungiDB:A1O9_12885"/>
<dbReference type="GO" id="GO:0016491">
    <property type="term" value="F:oxidoreductase activity"/>
    <property type="evidence" value="ECO:0007669"/>
    <property type="project" value="UniProtKB-KW"/>
</dbReference>
<gene>
    <name evidence="4" type="ORF">A1O9_12885</name>
</gene>
<keyword evidence="5" id="KW-1185">Reference proteome</keyword>
<evidence type="ECO:0000313" key="4">
    <source>
        <dbReference type="EMBL" id="KEF51069.1"/>
    </source>
</evidence>
<dbReference type="PANTHER" id="PTHR43180">
    <property type="entry name" value="3-OXOACYL-(ACYL-CARRIER-PROTEIN) REDUCTASE (AFU_ORTHOLOGUE AFUA_6G11210)"/>
    <property type="match status" value="1"/>
</dbReference>
<dbReference type="SUPFAM" id="SSF51735">
    <property type="entry name" value="NAD(P)-binding Rossmann-fold domains"/>
    <property type="match status" value="1"/>
</dbReference>
<protein>
    <submittedName>
        <fullName evidence="4">Uncharacterized protein</fullName>
    </submittedName>
</protein>
<evidence type="ECO:0000256" key="2">
    <source>
        <dbReference type="ARBA" id="ARBA00022857"/>
    </source>
</evidence>
<dbReference type="AlphaFoldDB" id="A0A072NT61"/>
<dbReference type="InterPro" id="IPR020904">
    <property type="entry name" value="Sc_DH/Rdtase_CS"/>
</dbReference>
<dbReference type="InterPro" id="IPR002347">
    <property type="entry name" value="SDR_fam"/>
</dbReference>
<dbReference type="HOGENOM" id="CLU_010194_13_3_1"/>
<dbReference type="GeneID" id="25287779"/>
<dbReference type="Gene3D" id="3.40.50.720">
    <property type="entry name" value="NAD(P)-binding Rossmann-like Domain"/>
    <property type="match status" value="1"/>
</dbReference>
<accession>A0A072NT61</accession>
<dbReference type="OrthoDB" id="5371740at2759"/>
<proteinExistence type="inferred from homology"/>
<dbReference type="PANTHER" id="PTHR43180:SF31">
    <property type="entry name" value="CHAIN DEHYDROGENASE_REDUCTASE, PUTATIVE (AFU_ORTHOLOGUE AFUA_2G16570)-RELATED"/>
    <property type="match status" value="1"/>
</dbReference>
<dbReference type="PROSITE" id="PS00061">
    <property type="entry name" value="ADH_SHORT"/>
    <property type="match status" value="1"/>
</dbReference>
<name>A0A072NT61_9EURO</name>
<dbReference type="Pfam" id="PF00106">
    <property type="entry name" value="adh_short"/>
    <property type="match status" value="1"/>
</dbReference>
<comment type="similarity">
    <text evidence="1">Belongs to the short-chain dehydrogenases/reductases (SDR) family.</text>
</comment>
<evidence type="ECO:0000256" key="1">
    <source>
        <dbReference type="ARBA" id="ARBA00006484"/>
    </source>
</evidence>